<protein>
    <recommendedName>
        <fullName evidence="4">Oxidase FUB9</fullName>
    </recommendedName>
    <alternativeName>
        <fullName evidence="5">Fusaric acid biosynthesis protein 9</fullName>
    </alternativeName>
</protein>
<dbReference type="PROSITE" id="PS00557">
    <property type="entry name" value="FMN_HYDROXY_ACID_DH_1"/>
    <property type="match status" value="1"/>
</dbReference>
<reference evidence="9 10" key="1">
    <citation type="submission" date="2019-04" db="EMBL/GenBank/DDBJ databases">
        <title>Fungal friends and foes A comparative genomics study of 23 Aspergillus species from section Flavi.</title>
        <authorList>
            <consortium name="DOE Joint Genome Institute"/>
            <person name="Kjaerbolling I."/>
            <person name="Vesth T.C."/>
            <person name="Frisvad J.C."/>
            <person name="Nybo J.L."/>
            <person name="Theobald S."/>
            <person name="Kildgaard S."/>
            <person name="Petersen T.I."/>
            <person name="Kuo A."/>
            <person name="Sato A."/>
            <person name="Lyhne E.K."/>
            <person name="Kogle M.E."/>
            <person name="Wiebenga A."/>
            <person name="Kun R.S."/>
            <person name="Lubbers R.J."/>
            <person name="Makela M.R."/>
            <person name="Barry K."/>
            <person name="Chovatia M."/>
            <person name="Clum A."/>
            <person name="Daum C."/>
            <person name="Haridas S."/>
            <person name="He G."/>
            <person name="LaButti K."/>
            <person name="Lipzen A."/>
            <person name="Mondo S."/>
            <person name="Pangilinan J."/>
            <person name="Riley R."/>
            <person name="Salamov A."/>
            <person name="Simmons B.A."/>
            <person name="Magnuson J.K."/>
            <person name="Henrissat B."/>
            <person name="Mortensen U.H."/>
            <person name="Larsen T.O."/>
            <person name="De vries R.P."/>
            <person name="Grigoriev I.V."/>
            <person name="Machida M."/>
            <person name="Baker S.E."/>
            <person name="Andersen M.R."/>
        </authorList>
    </citation>
    <scope>NUCLEOTIDE SEQUENCE [LARGE SCALE GENOMIC DNA]</scope>
    <source>
        <strain evidence="9 10">CBS 117635</strain>
    </source>
</reference>
<dbReference type="Gene3D" id="3.20.20.70">
    <property type="entry name" value="Aldolase class I"/>
    <property type="match status" value="1"/>
</dbReference>
<feature type="binding site" evidence="7">
    <location>
        <position position="266"/>
    </location>
    <ligand>
        <name>glyoxylate</name>
        <dbReference type="ChEBI" id="CHEBI:36655"/>
    </ligand>
</feature>
<dbReference type="AlphaFoldDB" id="A0A5N6JF06"/>
<dbReference type="PANTHER" id="PTHR10578">
    <property type="entry name" value="S -2-HYDROXY-ACID OXIDASE-RELATED"/>
    <property type="match status" value="1"/>
</dbReference>
<sequence>MNRERTKDRNVITVKDLKDSARKNLPKVYAEFHDEGAMDLVTLRDNEEAYNRYKIRPRTLVNVEDIDMSSEIFGAKVCTLTWVSLPFSFGPTGMQRLAHPDGELATSRAAASRNLGMVLAMHSTVSLEDVSRQGSANPYGIHIIMLKDRALMKQILRKAEDAGYLAVFLSVDCPTLGKRINEHRNDFVIPENLCWPNLLSRGKEAFFGQVSGMDFDASIEWRTIIPWLRQTTSLQIWVKGVSTAEDVELAIQFGVEGVVISNHGGRQLDGVPSTLDALRECALVAKGRIRIAVDGGIRRGSDIFKALAMGAEHCFLGRIPIWGLAYNGQSGVELAVDILQHELKTTMALAGCRVISDIDRSRLSVLRSDGILAKL</sequence>
<feature type="binding site" evidence="7">
    <location>
        <begin position="317"/>
        <end position="318"/>
    </location>
    <ligand>
        <name>FMN</name>
        <dbReference type="ChEBI" id="CHEBI:58210"/>
    </ligand>
</feature>
<evidence type="ECO:0000256" key="5">
    <source>
        <dbReference type="ARBA" id="ARBA00083297"/>
    </source>
</evidence>
<dbReference type="GO" id="GO:0005737">
    <property type="term" value="C:cytoplasm"/>
    <property type="evidence" value="ECO:0007669"/>
    <property type="project" value="UniProtKB-ARBA"/>
</dbReference>
<feature type="active site" description="Proton acceptor" evidence="6">
    <location>
        <position position="263"/>
    </location>
</feature>
<evidence type="ECO:0000313" key="10">
    <source>
        <dbReference type="Proteomes" id="UP000326289"/>
    </source>
</evidence>
<keyword evidence="7" id="KW-0288">FMN</keyword>
<evidence type="ECO:0000256" key="3">
    <source>
        <dbReference type="ARBA" id="ARBA00024042"/>
    </source>
</evidence>
<feature type="binding site" evidence="7">
    <location>
        <position position="261"/>
    </location>
    <ligand>
        <name>FMN</name>
        <dbReference type="ChEBI" id="CHEBI:58210"/>
    </ligand>
</feature>
<keyword evidence="10" id="KW-1185">Reference proteome</keyword>
<feature type="domain" description="FMN hydroxy acid dehydrogenase" evidence="8">
    <location>
        <begin position="6"/>
        <end position="368"/>
    </location>
</feature>
<evidence type="ECO:0000256" key="1">
    <source>
        <dbReference type="ARBA" id="ARBA00001917"/>
    </source>
</evidence>
<dbReference type="Proteomes" id="UP000326289">
    <property type="component" value="Unassembled WGS sequence"/>
</dbReference>
<evidence type="ECO:0000256" key="6">
    <source>
        <dbReference type="PIRSR" id="PIRSR000138-1"/>
    </source>
</evidence>
<evidence type="ECO:0000313" key="9">
    <source>
        <dbReference type="EMBL" id="KAB8276880.1"/>
    </source>
</evidence>
<dbReference type="GO" id="GO:0016491">
    <property type="term" value="F:oxidoreductase activity"/>
    <property type="evidence" value="ECO:0007669"/>
    <property type="project" value="UniProtKB-KW"/>
</dbReference>
<dbReference type="InterPro" id="IPR000262">
    <property type="entry name" value="FMN-dep_DH"/>
</dbReference>
<dbReference type="PIRSF" id="PIRSF000138">
    <property type="entry name" value="Al-hdrx_acd_dh"/>
    <property type="match status" value="1"/>
</dbReference>
<gene>
    <name evidence="9" type="ORF">BDV30DRAFT_245803</name>
</gene>
<keyword evidence="7" id="KW-0285">Flavoprotein</keyword>
<name>A0A5N6JF06_9EURO</name>
<feature type="binding site" evidence="7">
    <location>
        <begin position="91"/>
        <end position="93"/>
    </location>
    <ligand>
        <name>FMN</name>
        <dbReference type="ChEBI" id="CHEBI:58210"/>
    </ligand>
</feature>
<dbReference type="InterPro" id="IPR008259">
    <property type="entry name" value="FMN_hydac_DH_AS"/>
</dbReference>
<accession>A0A5N6JF06</accession>
<dbReference type="InterPro" id="IPR012133">
    <property type="entry name" value="Alpha-hydoxy_acid_DH_FMN"/>
</dbReference>
<comment type="cofactor">
    <cofactor evidence="1">
        <name>FMN</name>
        <dbReference type="ChEBI" id="CHEBI:58210"/>
    </cofactor>
</comment>
<evidence type="ECO:0000259" key="8">
    <source>
        <dbReference type="PROSITE" id="PS51349"/>
    </source>
</evidence>
<dbReference type="PROSITE" id="PS51349">
    <property type="entry name" value="FMN_HYDROXY_ACID_DH_2"/>
    <property type="match status" value="1"/>
</dbReference>
<comment type="similarity">
    <text evidence="3">Belongs to the FMN-dependent alpha-hydroxy acid dehydrogenase family.</text>
</comment>
<dbReference type="InterPro" id="IPR013785">
    <property type="entry name" value="Aldolase_TIM"/>
</dbReference>
<evidence type="ECO:0000256" key="2">
    <source>
        <dbReference type="ARBA" id="ARBA00023002"/>
    </source>
</evidence>
<dbReference type="InterPro" id="IPR037396">
    <property type="entry name" value="FMN_HAD"/>
</dbReference>
<dbReference type="PANTHER" id="PTHR10578:SF149">
    <property type="entry name" value="2-HYDROXYACID OXIDASE 2"/>
    <property type="match status" value="1"/>
</dbReference>
<dbReference type="FunFam" id="3.20.20.70:FF:000056">
    <property type="entry name" value="hydroxyacid oxidase 2"/>
    <property type="match status" value="1"/>
</dbReference>
<dbReference type="EMBL" id="ML732774">
    <property type="protein sequence ID" value="KAB8276880.1"/>
    <property type="molecule type" value="Genomic_DNA"/>
</dbReference>
<feature type="binding site" evidence="7">
    <location>
        <position position="179"/>
    </location>
    <ligand>
        <name>glyoxylate</name>
        <dbReference type="ChEBI" id="CHEBI:36655"/>
    </ligand>
</feature>
<feature type="binding site" evidence="7">
    <location>
        <position position="239"/>
    </location>
    <ligand>
        <name>FMN</name>
        <dbReference type="ChEBI" id="CHEBI:58210"/>
    </ligand>
</feature>
<dbReference type="SUPFAM" id="SSF51395">
    <property type="entry name" value="FMN-linked oxidoreductases"/>
    <property type="match status" value="1"/>
</dbReference>
<organism evidence="9 10">
    <name type="scientific">Aspergillus minisclerotigenes</name>
    <dbReference type="NCBI Taxonomy" id="656917"/>
    <lineage>
        <taxon>Eukaryota</taxon>
        <taxon>Fungi</taxon>
        <taxon>Dikarya</taxon>
        <taxon>Ascomycota</taxon>
        <taxon>Pezizomycotina</taxon>
        <taxon>Eurotiomycetes</taxon>
        <taxon>Eurotiomycetidae</taxon>
        <taxon>Eurotiales</taxon>
        <taxon>Aspergillaceae</taxon>
        <taxon>Aspergillus</taxon>
        <taxon>Aspergillus subgen. Circumdati</taxon>
    </lineage>
</organism>
<feature type="binding site" evidence="7">
    <location>
        <position position="263"/>
    </location>
    <ligand>
        <name>glyoxylate</name>
        <dbReference type="ChEBI" id="CHEBI:36655"/>
    </ligand>
</feature>
<proteinExistence type="inferred from homology"/>
<dbReference type="CDD" id="cd02809">
    <property type="entry name" value="alpha_hydroxyacid_oxid_FMN"/>
    <property type="match status" value="1"/>
</dbReference>
<evidence type="ECO:0000256" key="4">
    <source>
        <dbReference type="ARBA" id="ARBA00073420"/>
    </source>
</evidence>
<dbReference type="GO" id="GO:0010181">
    <property type="term" value="F:FMN binding"/>
    <property type="evidence" value="ECO:0007669"/>
    <property type="project" value="InterPro"/>
</dbReference>
<feature type="binding site" evidence="7">
    <location>
        <begin position="294"/>
        <end position="298"/>
    </location>
    <ligand>
        <name>FMN</name>
        <dbReference type="ChEBI" id="CHEBI:58210"/>
    </ligand>
</feature>
<dbReference type="Pfam" id="PF01070">
    <property type="entry name" value="FMN_dh"/>
    <property type="match status" value="1"/>
</dbReference>
<evidence type="ECO:0000256" key="7">
    <source>
        <dbReference type="PIRSR" id="PIRSR000138-2"/>
    </source>
</evidence>
<keyword evidence="2" id="KW-0560">Oxidoreductase</keyword>